<dbReference type="Proteomes" id="UP000824229">
    <property type="component" value="Unassembled WGS sequence"/>
</dbReference>
<proteinExistence type="predicted"/>
<organism evidence="2 3">
    <name type="scientific">Candidatus Cellulosilyticum pullistercoris</name>
    <dbReference type="NCBI Taxonomy" id="2838521"/>
    <lineage>
        <taxon>Bacteria</taxon>
        <taxon>Bacillati</taxon>
        <taxon>Bacillota</taxon>
        <taxon>Clostridia</taxon>
        <taxon>Lachnospirales</taxon>
        <taxon>Cellulosilyticaceae</taxon>
        <taxon>Cellulosilyticum</taxon>
    </lineage>
</organism>
<reference evidence="2" key="1">
    <citation type="journal article" date="2021" name="PeerJ">
        <title>Extensive microbial diversity within the chicken gut microbiome revealed by metagenomics and culture.</title>
        <authorList>
            <person name="Gilroy R."/>
            <person name="Ravi A."/>
            <person name="Getino M."/>
            <person name="Pursley I."/>
            <person name="Horton D.L."/>
            <person name="Alikhan N.F."/>
            <person name="Baker D."/>
            <person name="Gharbi K."/>
            <person name="Hall N."/>
            <person name="Watson M."/>
            <person name="Adriaenssens E.M."/>
            <person name="Foster-Nyarko E."/>
            <person name="Jarju S."/>
            <person name="Secka A."/>
            <person name="Antonio M."/>
            <person name="Oren A."/>
            <person name="Chaudhuri R.R."/>
            <person name="La Ragione R."/>
            <person name="Hildebrand F."/>
            <person name="Pallen M.J."/>
        </authorList>
    </citation>
    <scope>NUCLEOTIDE SEQUENCE</scope>
    <source>
        <strain evidence="2">B5-657</strain>
    </source>
</reference>
<dbReference type="Gene3D" id="3.20.20.80">
    <property type="entry name" value="Glycosidases"/>
    <property type="match status" value="1"/>
</dbReference>
<dbReference type="EMBL" id="JAHLFQ010000071">
    <property type="protein sequence ID" value="MBU3803831.1"/>
    <property type="molecule type" value="Genomic_DNA"/>
</dbReference>
<gene>
    <name evidence="2" type="ORF">H9872_03600</name>
</gene>
<comment type="caution">
    <text evidence="2">The sequence shown here is derived from an EMBL/GenBank/DDBJ whole genome shotgun (WGS) entry which is preliminary data.</text>
</comment>
<dbReference type="GO" id="GO:0016787">
    <property type="term" value="F:hydrolase activity"/>
    <property type="evidence" value="ECO:0007669"/>
    <property type="project" value="UniProtKB-KW"/>
</dbReference>
<keyword evidence="2" id="KW-0378">Hydrolase</keyword>
<evidence type="ECO:0000313" key="3">
    <source>
        <dbReference type="Proteomes" id="UP000824229"/>
    </source>
</evidence>
<dbReference type="InterPro" id="IPR025275">
    <property type="entry name" value="DUF4015"/>
</dbReference>
<dbReference type="AlphaFoldDB" id="A0A9E2KCC8"/>
<feature type="domain" description="DUF4015" evidence="1">
    <location>
        <begin position="1"/>
        <end position="173"/>
    </location>
</feature>
<reference evidence="2" key="2">
    <citation type="submission" date="2021-04" db="EMBL/GenBank/DDBJ databases">
        <authorList>
            <person name="Gilroy R."/>
        </authorList>
    </citation>
    <scope>NUCLEOTIDE SEQUENCE</scope>
    <source>
        <strain evidence="2">B5-657</strain>
    </source>
</reference>
<dbReference type="InterPro" id="IPR017853">
    <property type="entry name" value="GH"/>
</dbReference>
<feature type="non-terminal residue" evidence="2">
    <location>
        <position position="1"/>
    </location>
</feature>
<sequence length="181" mass="20872">QFDYMRFHESMNENRVILDPEISKTEIITEFTQYICENLKKEGVKVSADVFGAVILSDLDASIVGQDFKAISKYLDYICPMIYPSHYAEGTFGIDYPHCNAYEMILKTLKLGQNKINEDGEKRAVIRPWLQDFTLKNLEPYLEYGPKEIRDQIKGAYDAGVEEWLFWNAGGNYTEEGLKAE</sequence>
<dbReference type="SUPFAM" id="SSF51445">
    <property type="entry name" value="(Trans)glycosidases"/>
    <property type="match status" value="1"/>
</dbReference>
<dbReference type="Pfam" id="PF13200">
    <property type="entry name" value="DUF4015"/>
    <property type="match status" value="1"/>
</dbReference>
<evidence type="ECO:0000313" key="2">
    <source>
        <dbReference type="EMBL" id="MBU3803831.1"/>
    </source>
</evidence>
<evidence type="ECO:0000259" key="1">
    <source>
        <dbReference type="Pfam" id="PF13200"/>
    </source>
</evidence>
<accession>A0A9E2KCC8</accession>
<protein>
    <submittedName>
        <fullName evidence="2">Glycoside hydrolase</fullName>
    </submittedName>
</protein>
<name>A0A9E2KCC8_9FIRM</name>